<organism evidence="2 3">
    <name type="scientific">Ascobolus immersus RN42</name>
    <dbReference type="NCBI Taxonomy" id="1160509"/>
    <lineage>
        <taxon>Eukaryota</taxon>
        <taxon>Fungi</taxon>
        <taxon>Dikarya</taxon>
        <taxon>Ascomycota</taxon>
        <taxon>Pezizomycotina</taxon>
        <taxon>Pezizomycetes</taxon>
        <taxon>Pezizales</taxon>
        <taxon>Ascobolaceae</taxon>
        <taxon>Ascobolus</taxon>
    </lineage>
</organism>
<proteinExistence type="predicted"/>
<accession>A0A3N4IAS2</accession>
<feature type="region of interest" description="Disordered" evidence="1">
    <location>
        <begin position="362"/>
        <end position="421"/>
    </location>
</feature>
<dbReference type="AlphaFoldDB" id="A0A3N4IAS2"/>
<sequence>MEREVGMMGTVTRSKNRQQVNANLALTVEAIEGANFIPFVVRKLFEDELEGVIEKRREDDPTYDQVIDFTKISDDKGNVVLSKLFLEYSKVYTGVKDGLVGMGPLDEYIEYDGDPEEVRRARYRRIYDLRLQKQLAAGRLLRDDLAIGRMVGDENAEEKVHHQFTNKVSKRAGITSLNRQELRLIRDYVGHDFADTYDVVLWRTLIIERTKSLGNLVKGKLGREDVRISWSRFPHKLEVRDNYWITYNSKQAETGESGGEPDWKFGAVRSYVTIKNREDPTDISFLVLVDTLTDIRTFTIGGTSFVYTSRVSHEKRSTRLVVMDSECIIEQVGLVQSGKRSFIIGKEWVRWSGTEFDSFEDLPQKPASDYTKSPHRSTSKLSQSQDAESHKRDNVRPSHSQSQVVDSHGRENVRRLQSRVNSSRQSVACECENLRQSPDVDRSQSQRASRASATAQDIVPNLAPNEDMGAHWTSEDEYFN</sequence>
<name>A0A3N4IAS2_ASCIM</name>
<evidence type="ECO:0000313" key="3">
    <source>
        <dbReference type="Proteomes" id="UP000275078"/>
    </source>
</evidence>
<evidence type="ECO:0000313" key="2">
    <source>
        <dbReference type="EMBL" id="RPA78844.1"/>
    </source>
</evidence>
<feature type="compositionally biased region" description="Low complexity" evidence="1">
    <location>
        <begin position="445"/>
        <end position="456"/>
    </location>
</feature>
<gene>
    <name evidence="2" type="ORF">BJ508DRAFT_328874</name>
</gene>
<reference evidence="2 3" key="1">
    <citation type="journal article" date="2018" name="Nat. Ecol. Evol.">
        <title>Pezizomycetes genomes reveal the molecular basis of ectomycorrhizal truffle lifestyle.</title>
        <authorList>
            <person name="Murat C."/>
            <person name="Payen T."/>
            <person name="Noel B."/>
            <person name="Kuo A."/>
            <person name="Morin E."/>
            <person name="Chen J."/>
            <person name="Kohler A."/>
            <person name="Krizsan K."/>
            <person name="Balestrini R."/>
            <person name="Da Silva C."/>
            <person name="Montanini B."/>
            <person name="Hainaut M."/>
            <person name="Levati E."/>
            <person name="Barry K.W."/>
            <person name="Belfiori B."/>
            <person name="Cichocki N."/>
            <person name="Clum A."/>
            <person name="Dockter R.B."/>
            <person name="Fauchery L."/>
            <person name="Guy J."/>
            <person name="Iotti M."/>
            <person name="Le Tacon F."/>
            <person name="Lindquist E.A."/>
            <person name="Lipzen A."/>
            <person name="Malagnac F."/>
            <person name="Mello A."/>
            <person name="Molinier V."/>
            <person name="Miyauchi S."/>
            <person name="Poulain J."/>
            <person name="Riccioni C."/>
            <person name="Rubini A."/>
            <person name="Sitrit Y."/>
            <person name="Splivallo R."/>
            <person name="Traeger S."/>
            <person name="Wang M."/>
            <person name="Zifcakova L."/>
            <person name="Wipf D."/>
            <person name="Zambonelli A."/>
            <person name="Paolocci F."/>
            <person name="Nowrousian M."/>
            <person name="Ottonello S."/>
            <person name="Baldrian P."/>
            <person name="Spatafora J.W."/>
            <person name="Henrissat B."/>
            <person name="Nagy L.G."/>
            <person name="Aury J.M."/>
            <person name="Wincker P."/>
            <person name="Grigoriev I.V."/>
            <person name="Bonfante P."/>
            <person name="Martin F.M."/>
        </authorList>
    </citation>
    <scope>NUCLEOTIDE SEQUENCE [LARGE SCALE GENOMIC DNA]</scope>
    <source>
        <strain evidence="2 3">RN42</strain>
    </source>
</reference>
<keyword evidence="3" id="KW-1185">Reference proteome</keyword>
<dbReference type="Proteomes" id="UP000275078">
    <property type="component" value="Unassembled WGS sequence"/>
</dbReference>
<feature type="region of interest" description="Disordered" evidence="1">
    <location>
        <begin position="434"/>
        <end position="480"/>
    </location>
</feature>
<evidence type="ECO:0000256" key="1">
    <source>
        <dbReference type="SAM" id="MobiDB-lite"/>
    </source>
</evidence>
<feature type="compositionally biased region" description="Basic and acidic residues" evidence="1">
    <location>
        <begin position="387"/>
        <end position="396"/>
    </location>
</feature>
<protein>
    <submittedName>
        <fullName evidence="2">Uncharacterized protein</fullName>
    </submittedName>
</protein>
<dbReference type="EMBL" id="ML119706">
    <property type="protein sequence ID" value="RPA78844.1"/>
    <property type="molecule type" value="Genomic_DNA"/>
</dbReference>